<comment type="similarity">
    <text evidence="4">Belongs to the PEP-utilizing enzyme family.</text>
</comment>
<dbReference type="SUPFAM" id="SSF56059">
    <property type="entry name" value="Glutathione synthetase ATP-binding domain-like"/>
    <property type="match status" value="1"/>
</dbReference>
<evidence type="ECO:0000256" key="14">
    <source>
        <dbReference type="ARBA" id="ARBA00047700"/>
    </source>
</evidence>
<keyword evidence="11" id="KW-0067">ATP-binding</keyword>
<evidence type="ECO:0000313" key="19">
    <source>
        <dbReference type="Proteomes" id="UP000539642"/>
    </source>
</evidence>
<comment type="catalytic activity">
    <reaction evidence="14">
        <text>pyruvate + ATP + H2O = phosphoenolpyruvate + AMP + phosphate + 2 H(+)</text>
        <dbReference type="Rhea" id="RHEA:11364"/>
        <dbReference type="ChEBI" id="CHEBI:15361"/>
        <dbReference type="ChEBI" id="CHEBI:15377"/>
        <dbReference type="ChEBI" id="CHEBI:15378"/>
        <dbReference type="ChEBI" id="CHEBI:30616"/>
        <dbReference type="ChEBI" id="CHEBI:43474"/>
        <dbReference type="ChEBI" id="CHEBI:58702"/>
        <dbReference type="ChEBI" id="CHEBI:456215"/>
        <dbReference type="EC" id="2.7.9.2"/>
    </reaction>
</comment>
<evidence type="ECO:0000256" key="7">
    <source>
        <dbReference type="ARBA" id="ARBA00022679"/>
    </source>
</evidence>
<keyword evidence="10 18" id="KW-0418">Kinase</keyword>
<evidence type="ECO:0000259" key="16">
    <source>
        <dbReference type="Pfam" id="PF00391"/>
    </source>
</evidence>
<evidence type="ECO:0000256" key="13">
    <source>
        <dbReference type="ARBA" id="ARBA00033470"/>
    </source>
</evidence>
<keyword evidence="12" id="KW-0460">Magnesium</keyword>
<dbReference type="Pfam" id="PF00391">
    <property type="entry name" value="PEP-utilizers"/>
    <property type="match status" value="1"/>
</dbReference>
<dbReference type="UniPathway" id="UPA00138"/>
<evidence type="ECO:0000256" key="4">
    <source>
        <dbReference type="ARBA" id="ARBA00007837"/>
    </source>
</evidence>
<keyword evidence="9" id="KW-0547">Nucleotide-binding</keyword>
<evidence type="ECO:0000256" key="15">
    <source>
        <dbReference type="SAM" id="MobiDB-lite"/>
    </source>
</evidence>
<evidence type="ECO:0000256" key="12">
    <source>
        <dbReference type="ARBA" id="ARBA00022842"/>
    </source>
</evidence>
<accession>A0A840UWM3</accession>
<dbReference type="Proteomes" id="UP000539642">
    <property type="component" value="Unassembled WGS sequence"/>
</dbReference>
<comment type="pathway">
    <text evidence="3">Carbohydrate biosynthesis; gluconeogenesis.</text>
</comment>
<comment type="function">
    <text evidence="2">Catalyzes the phosphorylation of pyruvate to phosphoenolpyruvate.</text>
</comment>
<evidence type="ECO:0000256" key="8">
    <source>
        <dbReference type="ARBA" id="ARBA00022723"/>
    </source>
</evidence>
<comment type="cofactor">
    <cofactor evidence="1">
        <name>Mg(2+)</name>
        <dbReference type="ChEBI" id="CHEBI:18420"/>
    </cofactor>
</comment>
<dbReference type="Pfam" id="PF01326">
    <property type="entry name" value="PPDK_N"/>
    <property type="match status" value="1"/>
</dbReference>
<evidence type="ECO:0000256" key="1">
    <source>
        <dbReference type="ARBA" id="ARBA00001946"/>
    </source>
</evidence>
<evidence type="ECO:0000259" key="17">
    <source>
        <dbReference type="Pfam" id="PF01326"/>
    </source>
</evidence>
<keyword evidence="8" id="KW-0479">Metal-binding</keyword>
<dbReference type="InterPro" id="IPR006319">
    <property type="entry name" value="PEP_synth"/>
</dbReference>
<dbReference type="InterPro" id="IPR002192">
    <property type="entry name" value="PPDK_AMP/ATP-bd"/>
</dbReference>
<comment type="caution">
    <text evidence="18">The sequence shown here is derived from an EMBL/GenBank/DDBJ whole genome shotgun (WGS) entry which is preliminary data.</text>
</comment>
<keyword evidence="18" id="KW-0670">Pyruvate</keyword>
<dbReference type="GO" id="GO:0005524">
    <property type="term" value="F:ATP binding"/>
    <property type="evidence" value="ECO:0007669"/>
    <property type="project" value="UniProtKB-KW"/>
</dbReference>
<proteinExistence type="inferred from homology"/>
<evidence type="ECO:0000313" key="18">
    <source>
        <dbReference type="EMBL" id="MBB5349226.1"/>
    </source>
</evidence>
<organism evidence="18 19">
    <name type="scientific">Desulfoprunum benzoelyticum</name>
    <dbReference type="NCBI Taxonomy" id="1506996"/>
    <lineage>
        <taxon>Bacteria</taxon>
        <taxon>Pseudomonadati</taxon>
        <taxon>Thermodesulfobacteriota</taxon>
        <taxon>Desulfobulbia</taxon>
        <taxon>Desulfobulbales</taxon>
        <taxon>Desulfobulbaceae</taxon>
        <taxon>Desulfoprunum</taxon>
    </lineage>
</organism>
<evidence type="ECO:0000256" key="10">
    <source>
        <dbReference type="ARBA" id="ARBA00022777"/>
    </source>
</evidence>
<dbReference type="InterPro" id="IPR008279">
    <property type="entry name" value="PEP-util_enz_mobile_dom"/>
</dbReference>
<dbReference type="SUPFAM" id="SSF52009">
    <property type="entry name" value="Phosphohistidine domain"/>
    <property type="match status" value="1"/>
</dbReference>
<gene>
    <name evidence="18" type="ORF">HNQ81_002978</name>
</gene>
<dbReference type="InterPro" id="IPR036637">
    <property type="entry name" value="Phosphohistidine_dom_sf"/>
</dbReference>
<protein>
    <recommendedName>
        <fullName evidence="6">Phosphoenolpyruvate synthase</fullName>
        <ecNumber evidence="5">2.7.9.2</ecNumber>
    </recommendedName>
    <alternativeName>
        <fullName evidence="13">Pyruvate, water dikinase</fullName>
    </alternativeName>
</protein>
<dbReference type="Gene3D" id="3.30.1490.20">
    <property type="entry name" value="ATP-grasp fold, A domain"/>
    <property type="match status" value="1"/>
</dbReference>
<dbReference type="GO" id="GO:0006094">
    <property type="term" value="P:gluconeogenesis"/>
    <property type="evidence" value="ECO:0007669"/>
    <property type="project" value="UniProtKB-UniPathway"/>
</dbReference>
<dbReference type="InterPro" id="IPR013815">
    <property type="entry name" value="ATP_grasp_subdomain_1"/>
</dbReference>
<dbReference type="GO" id="GO:0046872">
    <property type="term" value="F:metal ion binding"/>
    <property type="evidence" value="ECO:0007669"/>
    <property type="project" value="UniProtKB-KW"/>
</dbReference>
<dbReference type="EC" id="2.7.9.2" evidence="5"/>
<feature type="region of interest" description="Disordered" evidence="15">
    <location>
        <begin position="409"/>
        <end position="439"/>
    </location>
</feature>
<keyword evidence="7 18" id="KW-0808">Transferase</keyword>
<dbReference type="PANTHER" id="PTHR43030">
    <property type="entry name" value="PHOSPHOENOLPYRUVATE SYNTHASE"/>
    <property type="match status" value="1"/>
</dbReference>
<evidence type="ECO:0000256" key="9">
    <source>
        <dbReference type="ARBA" id="ARBA00022741"/>
    </source>
</evidence>
<name>A0A840UWM3_9BACT</name>
<dbReference type="GO" id="GO:0008986">
    <property type="term" value="F:pyruvate, water dikinase activity"/>
    <property type="evidence" value="ECO:0007669"/>
    <property type="project" value="UniProtKB-EC"/>
</dbReference>
<dbReference type="Gene3D" id="3.50.30.10">
    <property type="entry name" value="Phosphohistidine domain"/>
    <property type="match status" value="1"/>
</dbReference>
<dbReference type="AlphaFoldDB" id="A0A840UWM3"/>
<dbReference type="EMBL" id="JACHEO010000021">
    <property type="protein sequence ID" value="MBB5349226.1"/>
    <property type="molecule type" value="Genomic_DNA"/>
</dbReference>
<feature type="domain" description="PEP-utilising enzyme mobile" evidence="16">
    <location>
        <begin position="466"/>
        <end position="534"/>
    </location>
</feature>
<feature type="domain" description="Pyruvate phosphate dikinase AMP/ATP-binding" evidence="17">
    <location>
        <begin position="128"/>
        <end position="422"/>
    </location>
</feature>
<evidence type="ECO:0000256" key="2">
    <source>
        <dbReference type="ARBA" id="ARBA00002988"/>
    </source>
</evidence>
<reference evidence="18 19" key="1">
    <citation type="submission" date="2020-08" db="EMBL/GenBank/DDBJ databases">
        <title>Genomic Encyclopedia of Type Strains, Phase IV (KMG-IV): sequencing the most valuable type-strain genomes for metagenomic binning, comparative biology and taxonomic classification.</title>
        <authorList>
            <person name="Goeker M."/>
        </authorList>
    </citation>
    <scope>NUCLEOTIDE SEQUENCE [LARGE SCALE GENOMIC DNA]</scope>
    <source>
        <strain evidence="18 19">DSM 28570</strain>
    </source>
</reference>
<dbReference type="PANTHER" id="PTHR43030:SF1">
    <property type="entry name" value="PHOSPHOENOLPYRUVATE SYNTHASE"/>
    <property type="match status" value="1"/>
</dbReference>
<evidence type="ECO:0000256" key="5">
    <source>
        <dbReference type="ARBA" id="ARBA00011996"/>
    </source>
</evidence>
<keyword evidence="19" id="KW-1185">Reference proteome</keyword>
<dbReference type="Gene3D" id="3.30.470.20">
    <property type="entry name" value="ATP-grasp fold, B domain"/>
    <property type="match status" value="1"/>
</dbReference>
<evidence type="ECO:0000256" key="11">
    <source>
        <dbReference type="ARBA" id="ARBA00022840"/>
    </source>
</evidence>
<dbReference type="RefSeq" id="WP_183352034.1">
    <property type="nucleotide sequence ID" value="NZ_JACHEO010000021.1"/>
</dbReference>
<feature type="compositionally biased region" description="Basic and acidic residues" evidence="15">
    <location>
        <begin position="427"/>
        <end position="436"/>
    </location>
</feature>
<evidence type="ECO:0000256" key="6">
    <source>
        <dbReference type="ARBA" id="ARBA00021623"/>
    </source>
</evidence>
<evidence type="ECO:0000256" key="3">
    <source>
        <dbReference type="ARBA" id="ARBA00004742"/>
    </source>
</evidence>
<sequence length="836" mass="92038">MQLNTLFKYWTYRLFAPGVVLRETYEAFRELLVFDNRSHELMADLEVLYYQGIKEDLCRIGHRYDALSDSVNGMITCLERMAPGSFVTLREYYRKFDFYGRFLLAPPTVRFGPPFALPLDAAAAQKPEMVGAKTANLAAIAASLQLPIPAGFAITVNSFNYLLEYNDLRGAINALLARIEPTVPDSLADISSQLTELITSAEVPPAVHEAIFTAQAAAFADREDRISMVVRSSAVGEDSEFSFAGQYATVLDVRRDNLITAYLTVLASKYQPEALAYRIHTGFGDEETPMAVMVLEMIDATASGVIYTVGPTLPGADQVHIHTVRGLGEGLVSGRLIPEIIAVDRDALQIHTPTTDDDRVESERPPALRQEQAVSLATRALEIEEHFGSPQDIEWVMRENGELFFLQSRPLSTHPRPSEAPATGEPAESRDDDRHPLLQGGTMAAAGQASGPAYCVDRDHPVEQVPAGSILVIREASPAYVQVIDRVVGVLAELGSVAGHFATICREFEVPLLCGLGSGIQTIRHGQTISMQAAERRVFDGATLSTRPPIPLYHSQSRLPYFRKLRRLLDTITPLHLTDPRAGNFIPEECRSFHDMIRFCHEQAVRTMFSLGDRLGQPARNRKKILSDLPFDIFVVDVGGGLESTVPAGEAIPIGEIASAPFLALWSGITHPSVHWQDLPHFDWRQFSETTLGDGISTADSPEYASYAVLGGDYVNLIMRFGYHFTLIDALCGDNSANNYCQFRFAGGGGEFSGRLLRLQLISTVLEQAGFQIETRGDLLDARISALPAADMQAPLQILGRLLGATRLMDMTLHDIDDVHRYIENFLAESPEGMPS</sequence>